<proteinExistence type="predicted"/>
<dbReference type="AlphaFoldDB" id="A0A240CCD5"/>
<evidence type="ECO:0000313" key="1">
    <source>
        <dbReference type="EMBL" id="SNW05539.1"/>
    </source>
</evidence>
<protein>
    <submittedName>
        <fullName evidence="1">Uncharacterized protein</fullName>
    </submittedName>
</protein>
<name>A0A240CCD5_SERFI</name>
<dbReference type="EMBL" id="LT906479">
    <property type="protein sequence ID" value="SNW05539.1"/>
    <property type="molecule type" value="Genomic_DNA"/>
</dbReference>
<keyword evidence="2" id="KW-1185">Reference proteome</keyword>
<organism evidence="1 2">
    <name type="scientific">Serratia ficaria</name>
    <dbReference type="NCBI Taxonomy" id="61651"/>
    <lineage>
        <taxon>Bacteria</taxon>
        <taxon>Pseudomonadati</taxon>
        <taxon>Pseudomonadota</taxon>
        <taxon>Gammaproteobacteria</taxon>
        <taxon>Enterobacterales</taxon>
        <taxon>Yersiniaceae</taxon>
        <taxon>Serratia</taxon>
    </lineage>
</organism>
<evidence type="ECO:0000313" key="2">
    <source>
        <dbReference type="Proteomes" id="UP000215134"/>
    </source>
</evidence>
<sequence length="79" mass="8302">MPGLSSFLPAVFSTFGSRYGGDSVILGKVSPSLPVPQLVTGGEYYVDVALEGAMTRGMPERRVDNARLLTPSGETLARG</sequence>
<accession>A0A240CCD5</accession>
<gene>
    <name evidence="1" type="ORF">SAMEA4384070_04433</name>
</gene>
<reference evidence="1 2" key="1">
    <citation type="submission" date="2017-06" db="EMBL/GenBank/DDBJ databases">
        <authorList>
            <consortium name="Pathogen Informatics"/>
        </authorList>
    </citation>
    <scope>NUCLEOTIDE SEQUENCE [LARGE SCALE GENOMIC DNA]</scope>
    <source>
        <strain evidence="1 2">NCTC12148</strain>
    </source>
</reference>
<dbReference type="Proteomes" id="UP000215134">
    <property type="component" value="Chromosome 1"/>
</dbReference>
<dbReference type="KEGG" id="sfj:SAMEA4384070_4433"/>